<dbReference type="SMART" id="SM01382">
    <property type="entry name" value="Ribosomal_L2_C"/>
    <property type="match status" value="1"/>
</dbReference>
<evidence type="ECO:0000256" key="5">
    <source>
        <dbReference type="HAMAP-Rule" id="MF_01320"/>
    </source>
</evidence>
<evidence type="ECO:0000256" key="3">
    <source>
        <dbReference type="ARBA" id="ARBA00023274"/>
    </source>
</evidence>
<feature type="domain" description="Large ribosomal subunit protein uL2 C-terminal" evidence="7">
    <location>
        <begin position="126"/>
        <end position="254"/>
    </location>
</feature>
<dbReference type="AlphaFoldDB" id="A0A518CR85"/>
<dbReference type="GO" id="GO:0003735">
    <property type="term" value="F:structural constituent of ribosome"/>
    <property type="evidence" value="ECO:0007669"/>
    <property type="project" value="InterPro"/>
</dbReference>
<dbReference type="InterPro" id="IPR022669">
    <property type="entry name" value="Ribosomal_uL2_C"/>
</dbReference>
<dbReference type="EMBL" id="CP036281">
    <property type="protein sequence ID" value="QDU81746.1"/>
    <property type="molecule type" value="Genomic_DNA"/>
</dbReference>
<comment type="similarity">
    <text evidence="1 5">Belongs to the universal ribosomal protein uL2 family.</text>
</comment>
<comment type="subunit">
    <text evidence="5">Part of the 50S ribosomal subunit. Forms a bridge to the 30S subunit in the 70S ribosome.</text>
</comment>
<evidence type="ECO:0000313" key="9">
    <source>
        <dbReference type="EMBL" id="QDU81746.1"/>
    </source>
</evidence>
<dbReference type="PIRSF" id="PIRSF002158">
    <property type="entry name" value="Ribosomal_L2"/>
    <property type="match status" value="1"/>
</dbReference>
<dbReference type="OrthoDB" id="9778722at2"/>
<protein>
    <recommendedName>
        <fullName evidence="4 5">Large ribosomal subunit protein uL2</fullName>
    </recommendedName>
</protein>
<dbReference type="InterPro" id="IPR022666">
    <property type="entry name" value="Ribosomal_uL2_RNA-bd_dom"/>
</dbReference>
<dbReference type="Proteomes" id="UP000317178">
    <property type="component" value="Chromosome"/>
</dbReference>
<dbReference type="Gene3D" id="2.30.30.30">
    <property type="match status" value="1"/>
</dbReference>
<keyword evidence="2 5" id="KW-0689">Ribosomal protein</keyword>
<proteinExistence type="inferred from homology"/>
<dbReference type="InterPro" id="IPR014726">
    <property type="entry name" value="Ribosomal_uL2_dom3"/>
</dbReference>
<dbReference type="InterPro" id="IPR014722">
    <property type="entry name" value="Rib_uL2_dom2"/>
</dbReference>
<feature type="domain" description="Large ribosomal subunit protein uL2 RNA-binding" evidence="8">
    <location>
        <begin position="44"/>
        <end position="120"/>
    </location>
</feature>
<evidence type="ECO:0000256" key="2">
    <source>
        <dbReference type="ARBA" id="ARBA00022980"/>
    </source>
</evidence>
<keyword evidence="5" id="KW-0699">rRNA-binding</keyword>
<dbReference type="NCBIfam" id="TIGR01171">
    <property type="entry name" value="rplB_bact"/>
    <property type="match status" value="1"/>
</dbReference>
<dbReference type="PANTHER" id="PTHR13691">
    <property type="entry name" value="RIBOSOMAL PROTEIN L2"/>
    <property type="match status" value="1"/>
</dbReference>
<dbReference type="Gene3D" id="4.10.950.10">
    <property type="entry name" value="Ribosomal protein L2, domain 3"/>
    <property type="match status" value="1"/>
</dbReference>
<dbReference type="InterPro" id="IPR002171">
    <property type="entry name" value="Ribosomal_uL2"/>
</dbReference>
<keyword evidence="5" id="KW-0694">RNA-binding</keyword>
<dbReference type="HAMAP" id="MF_01320_B">
    <property type="entry name" value="Ribosomal_uL2_B"/>
    <property type="match status" value="1"/>
</dbReference>
<name>A0A518CR85_9PLAN</name>
<evidence type="ECO:0000256" key="4">
    <source>
        <dbReference type="ARBA" id="ARBA00035242"/>
    </source>
</evidence>
<dbReference type="GO" id="GO:0016740">
    <property type="term" value="F:transferase activity"/>
    <property type="evidence" value="ECO:0007669"/>
    <property type="project" value="InterPro"/>
</dbReference>
<dbReference type="SUPFAM" id="SSF50104">
    <property type="entry name" value="Translation proteins SH3-like domain"/>
    <property type="match status" value="1"/>
</dbReference>
<dbReference type="Pfam" id="PF00181">
    <property type="entry name" value="Ribosomal_L2_N"/>
    <property type="match status" value="1"/>
</dbReference>
<evidence type="ECO:0000256" key="1">
    <source>
        <dbReference type="ARBA" id="ARBA00005636"/>
    </source>
</evidence>
<evidence type="ECO:0000313" key="10">
    <source>
        <dbReference type="Proteomes" id="UP000317178"/>
    </source>
</evidence>
<evidence type="ECO:0000259" key="7">
    <source>
        <dbReference type="SMART" id="SM01382"/>
    </source>
</evidence>
<dbReference type="GO" id="GO:0015934">
    <property type="term" value="C:large ribosomal subunit"/>
    <property type="evidence" value="ECO:0007669"/>
    <property type="project" value="InterPro"/>
</dbReference>
<dbReference type="PANTHER" id="PTHR13691:SF5">
    <property type="entry name" value="LARGE RIBOSOMAL SUBUNIT PROTEIN UL2M"/>
    <property type="match status" value="1"/>
</dbReference>
<keyword evidence="10" id="KW-1185">Reference proteome</keyword>
<feature type="region of interest" description="Disordered" evidence="6">
    <location>
        <begin position="223"/>
        <end position="285"/>
    </location>
</feature>
<dbReference type="FunFam" id="2.40.50.140:FF:000003">
    <property type="entry name" value="50S ribosomal protein L2"/>
    <property type="match status" value="1"/>
</dbReference>
<feature type="compositionally biased region" description="Basic residues" evidence="6">
    <location>
        <begin position="259"/>
        <end position="285"/>
    </location>
</feature>
<dbReference type="KEGG" id="plon:Pla110_34910"/>
<dbReference type="FunFam" id="4.10.950.10:FF:000001">
    <property type="entry name" value="50S ribosomal protein L2"/>
    <property type="match status" value="1"/>
</dbReference>
<keyword evidence="3 5" id="KW-0687">Ribonucleoprotein</keyword>
<dbReference type="Pfam" id="PF03947">
    <property type="entry name" value="Ribosomal_L2_C"/>
    <property type="match status" value="1"/>
</dbReference>
<dbReference type="GO" id="GO:0002181">
    <property type="term" value="P:cytoplasmic translation"/>
    <property type="evidence" value="ECO:0007669"/>
    <property type="project" value="TreeGrafter"/>
</dbReference>
<accession>A0A518CR85</accession>
<dbReference type="InterPro" id="IPR005880">
    <property type="entry name" value="Ribosomal_uL2_bac/org-type"/>
</dbReference>
<dbReference type="SUPFAM" id="SSF50249">
    <property type="entry name" value="Nucleic acid-binding proteins"/>
    <property type="match status" value="1"/>
</dbReference>
<dbReference type="SMART" id="SM01383">
    <property type="entry name" value="Ribosomal_L2"/>
    <property type="match status" value="1"/>
</dbReference>
<dbReference type="Gene3D" id="2.40.50.140">
    <property type="entry name" value="Nucleic acid-binding proteins"/>
    <property type="match status" value="1"/>
</dbReference>
<comment type="function">
    <text evidence="5">One of the primary rRNA binding proteins. Required for association of the 30S and 50S subunits to form the 70S ribosome, for tRNA binding and peptide bond formation. It has been suggested to have peptidyltransferase activity; this is somewhat controversial. Makes several contacts with the 16S rRNA in the 70S ribosome.</text>
</comment>
<sequence>MGIRYYKPTSAGRRGASVSDFAEITDRKKRPEKSLVVRLRRAGGRNNQGKITSRHRGGGHKRLYRIIDFKRTKDGIPATVAFIEYDPNRTARIALLHYADGEKRYILAPEGLVAGAKVISGDSAEPEVGNCMQLKNIPLGSAIHNIEMQPGKGGQMARSAGTSAVLNASEDKWAQITLPSGEVRRLPSTCRATIGEIGNSEHQNITLGKAGRKRWMGRRPHVRGTAMNPVAHPMGGGEGRNSGGRHPCSPTGKLAKGGGTRKRKKASSKAIVRRRKSRRYGTLKV</sequence>
<organism evidence="9 10">
    <name type="scientific">Polystyrenella longa</name>
    <dbReference type="NCBI Taxonomy" id="2528007"/>
    <lineage>
        <taxon>Bacteria</taxon>
        <taxon>Pseudomonadati</taxon>
        <taxon>Planctomycetota</taxon>
        <taxon>Planctomycetia</taxon>
        <taxon>Planctomycetales</taxon>
        <taxon>Planctomycetaceae</taxon>
        <taxon>Polystyrenella</taxon>
    </lineage>
</organism>
<reference evidence="9 10" key="1">
    <citation type="submission" date="2019-02" db="EMBL/GenBank/DDBJ databases">
        <title>Deep-cultivation of Planctomycetes and their phenomic and genomic characterization uncovers novel biology.</title>
        <authorList>
            <person name="Wiegand S."/>
            <person name="Jogler M."/>
            <person name="Boedeker C."/>
            <person name="Pinto D."/>
            <person name="Vollmers J."/>
            <person name="Rivas-Marin E."/>
            <person name="Kohn T."/>
            <person name="Peeters S.H."/>
            <person name="Heuer A."/>
            <person name="Rast P."/>
            <person name="Oberbeckmann S."/>
            <person name="Bunk B."/>
            <person name="Jeske O."/>
            <person name="Meyerdierks A."/>
            <person name="Storesund J.E."/>
            <person name="Kallscheuer N."/>
            <person name="Luecker S."/>
            <person name="Lage O.M."/>
            <person name="Pohl T."/>
            <person name="Merkel B.J."/>
            <person name="Hornburger P."/>
            <person name="Mueller R.-W."/>
            <person name="Bruemmer F."/>
            <person name="Labrenz M."/>
            <person name="Spormann A.M."/>
            <person name="Op den Camp H."/>
            <person name="Overmann J."/>
            <person name="Amann R."/>
            <person name="Jetten M.S.M."/>
            <person name="Mascher T."/>
            <person name="Medema M.H."/>
            <person name="Devos D.P."/>
            <person name="Kaster A.-K."/>
            <person name="Ovreas L."/>
            <person name="Rohde M."/>
            <person name="Galperin M.Y."/>
            <person name="Jogler C."/>
        </authorList>
    </citation>
    <scope>NUCLEOTIDE SEQUENCE [LARGE SCALE GENOMIC DNA]</scope>
    <source>
        <strain evidence="9 10">Pla110</strain>
    </source>
</reference>
<dbReference type="RefSeq" id="WP_144997351.1">
    <property type="nucleotide sequence ID" value="NZ_CP036281.1"/>
</dbReference>
<dbReference type="InterPro" id="IPR012340">
    <property type="entry name" value="NA-bd_OB-fold"/>
</dbReference>
<dbReference type="FunFam" id="2.30.30.30:FF:000001">
    <property type="entry name" value="50S ribosomal protein L2"/>
    <property type="match status" value="1"/>
</dbReference>
<evidence type="ECO:0000256" key="6">
    <source>
        <dbReference type="SAM" id="MobiDB-lite"/>
    </source>
</evidence>
<evidence type="ECO:0000259" key="8">
    <source>
        <dbReference type="SMART" id="SM01383"/>
    </source>
</evidence>
<dbReference type="GO" id="GO:0019843">
    <property type="term" value="F:rRNA binding"/>
    <property type="evidence" value="ECO:0007669"/>
    <property type="project" value="UniProtKB-UniRule"/>
</dbReference>
<dbReference type="InterPro" id="IPR008991">
    <property type="entry name" value="Translation_prot_SH3-like_sf"/>
</dbReference>
<gene>
    <name evidence="5 9" type="primary">rplB</name>
    <name evidence="9" type="ORF">Pla110_34910</name>
</gene>